<keyword evidence="9" id="KW-0808">Transferase</keyword>
<dbReference type="PROSITE" id="PS50096">
    <property type="entry name" value="IQ"/>
    <property type="match status" value="2"/>
</dbReference>
<dbReference type="SMART" id="SM00219">
    <property type="entry name" value="TyrKc"/>
    <property type="match status" value="1"/>
</dbReference>
<evidence type="ECO:0000256" key="3">
    <source>
        <dbReference type="ARBA" id="ARBA00008171"/>
    </source>
</evidence>
<dbReference type="InterPro" id="IPR019749">
    <property type="entry name" value="Band_41_domain"/>
</dbReference>
<feature type="compositionally biased region" description="Basic and acidic residues" evidence="25">
    <location>
        <begin position="1"/>
        <end position="28"/>
    </location>
</feature>
<dbReference type="Gene3D" id="3.30.200.20">
    <property type="entry name" value="Phosphorylase Kinase, domain 1"/>
    <property type="match status" value="1"/>
</dbReference>
<keyword evidence="13 23" id="KW-0067">ATP-binding</keyword>
<evidence type="ECO:0000256" key="1">
    <source>
        <dbReference type="ARBA" id="ARBA00004496"/>
    </source>
</evidence>
<evidence type="ECO:0000259" key="31">
    <source>
        <dbReference type="PROSITE" id="PS51016"/>
    </source>
</evidence>
<gene>
    <name evidence="33" type="primary">MYO15A</name>
    <name evidence="33" type="ORF">T11_18509</name>
</gene>
<dbReference type="SUPFAM" id="SSF52540">
    <property type="entry name" value="P-loop containing nucleoside triphosphate hydrolases"/>
    <property type="match status" value="1"/>
</dbReference>
<comment type="subcellular location">
    <subcellularLocation>
        <location evidence="1">Cytoplasm</location>
    </subcellularLocation>
</comment>
<dbReference type="SMART" id="SM00295">
    <property type="entry name" value="B41"/>
    <property type="match status" value="1"/>
</dbReference>
<evidence type="ECO:0000256" key="19">
    <source>
        <dbReference type="ARBA" id="ARBA00023305"/>
    </source>
</evidence>
<dbReference type="EMBL" id="JYDP01000086">
    <property type="protein sequence ID" value="KRZ08470.1"/>
    <property type="molecule type" value="Genomic_DNA"/>
</dbReference>
<evidence type="ECO:0000256" key="2">
    <source>
        <dbReference type="ARBA" id="ARBA00006998"/>
    </source>
</evidence>
<evidence type="ECO:0000259" key="26">
    <source>
        <dbReference type="PROSITE" id="PS50001"/>
    </source>
</evidence>
<keyword evidence="10" id="KW-0677">Repeat</keyword>
<dbReference type="InterPro" id="IPR038185">
    <property type="entry name" value="MyTH4_dom_sf"/>
</dbReference>
<dbReference type="SMART" id="SM00220">
    <property type="entry name" value="S_TKc"/>
    <property type="match status" value="1"/>
</dbReference>
<evidence type="ECO:0000256" key="24">
    <source>
        <dbReference type="PROSITE-ProRule" id="PRU10141"/>
    </source>
</evidence>
<dbReference type="SMART" id="SM00252">
    <property type="entry name" value="SH2"/>
    <property type="match status" value="1"/>
</dbReference>
<feature type="domain" description="Protein kinase" evidence="28">
    <location>
        <begin position="205"/>
        <end position="620"/>
    </location>
</feature>
<evidence type="ECO:0000256" key="5">
    <source>
        <dbReference type="ARBA" id="ARBA00011903"/>
    </source>
</evidence>
<dbReference type="Pfam" id="PF00017">
    <property type="entry name" value="SH2"/>
    <property type="match status" value="1"/>
</dbReference>
<dbReference type="InterPro" id="IPR019748">
    <property type="entry name" value="FERM_central"/>
</dbReference>
<feature type="region of interest" description="Disordered" evidence="25">
    <location>
        <begin position="1520"/>
        <end position="1604"/>
    </location>
</feature>
<feature type="binding site" evidence="23">
    <location>
        <begin position="444"/>
        <end position="451"/>
    </location>
    <ligand>
        <name>ATP</name>
        <dbReference type="ChEBI" id="CHEBI:30616"/>
    </ligand>
</feature>
<dbReference type="SMART" id="SM00139">
    <property type="entry name" value="MyTH4"/>
    <property type="match status" value="2"/>
</dbReference>
<reference evidence="33 34" key="1">
    <citation type="submission" date="2015-01" db="EMBL/GenBank/DDBJ databases">
        <title>Evolution of Trichinella species and genotypes.</title>
        <authorList>
            <person name="Korhonen P.K."/>
            <person name="Edoardo P."/>
            <person name="Giuseppe L.R."/>
            <person name="Gasser R.B."/>
        </authorList>
    </citation>
    <scope>NUCLEOTIDE SEQUENCE [LARGE SCALE GENOMIC DNA]</scope>
    <source>
        <strain evidence="33">ISS1029</strain>
    </source>
</reference>
<dbReference type="CDD" id="cd13201">
    <property type="entry name" value="FERM_C_MyoXV"/>
    <property type="match status" value="1"/>
</dbReference>
<dbReference type="PROSITE" id="PS51016">
    <property type="entry name" value="MYTH4"/>
    <property type="match status" value="2"/>
</dbReference>
<dbReference type="InterPro" id="IPR036860">
    <property type="entry name" value="SH2_dom_sf"/>
</dbReference>
<dbReference type="PRINTS" id="PR00193">
    <property type="entry name" value="MYOSINHEAVY"/>
</dbReference>
<evidence type="ECO:0000259" key="30">
    <source>
        <dbReference type="PROSITE" id="PS50200"/>
    </source>
</evidence>
<dbReference type="InterPro" id="IPR041795">
    <property type="entry name" value="MyoXV_FERM_C"/>
</dbReference>
<dbReference type="PROSITE" id="PS50002">
    <property type="entry name" value="SH3"/>
    <property type="match status" value="1"/>
</dbReference>
<evidence type="ECO:0000256" key="4">
    <source>
        <dbReference type="ARBA" id="ARBA00008314"/>
    </source>
</evidence>
<feature type="domain" description="MyTH4" evidence="31">
    <location>
        <begin position="2481"/>
        <end position="2636"/>
    </location>
</feature>
<dbReference type="PANTHER" id="PTHR22692:SF26">
    <property type="entry name" value="SH3 DOMAIN-CONTAINING PROTEIN"/>
    <property type="match status" value="1"/>
</dbReference>
<dbReference type="InterPro" id="IPR059004">
    <property type="entry name" value="MYO15"/>
</dbReference>
<keyword evidence="11 23" id="KW-0547">Nucleotide-binding</keyword>
<keyword evidence="6 22" id="KW-0728">SH3 domain</keyword>
<evidence type="ECO:0000313" key="33">
    <source>
        <dbReference type="EMBL" id="KRZ08470.1"/>
    </source>
</evidence>
<dbReference type="Gene3D" id="1.20.120.720">
    <property type="entry name" value="Myosin VI head, motor domain, U50 subdomain"/>
    <property type="match status" value="1"/>
</dbReference>
<keyword evidence="14 21" id="KW-0727">SH2 domain</keyword>
<dbReference type="PROSITE" id="PS50057">
    <property type="entry name" value="FERM_3"/>
    <property type="match status" value="1"/>
</dbReference>
<dbReference type="InterPro" id="IPR000048">
    <property type="entry name" value="IQ_motif_EF-hand-BS"/>
</dbReference>
<dbReference type="PANTHER" id="PTHR22692">
    <property type="entry name" value="MYOSIN VII, XV"/>
    <property type="match status" value="1"/>
</dbReference>
<feature type="region of interest" description="Disordered" evidence="25">
    <location>
        <begin position="1"/>
        <end position="47"/>
    </location>
</feature>
<evidence type="ECO:0000256" key="12">
    <source>
        <dbReference type="ARBA" id="ARBA00022777"/>
    </source>
</evidence>
<dbReference type="Gene3D" id="6.20.240.20">
    <property type="match status" value="1"/>
</dbReference>
<evidence type="ECO:0000256" key="9">
    <source>
        <dbReference type="ARBA" id="ARBA00022679"/>
    </source>
</evidence>
<dbReference type="SMART" id="SM00015">
    <property type="entry name" value="IQ"/>
    <property type="match status" value="2"/>
</dbReference>
<dbReference type="InterPro" id="IPR020635">
    <property type="entry name" value="Tyr_kinase_cat_dom"/>
</dbReference>
<dbReference type="Gene3D" id="1.10.10.820">
    <property type="match status" value="1"/>
</dbReference>
<dbReference type="Pfam" id="PF07653">
    <property type="entry name" value="SH3_2"/>
    <property type="match status" value="1"/>
</dbReference>
<dbReference type="GO" id="GO:0007601">
    <property type="term" value="P:visual perception"/>
    <property type="evidence" value="ECO:0007669"/>
    <property type="project" value="UniProtKB-KW"/>
</dbReference>
<dbReference type="InterPro" id="IPR017441">
    <property type="entry name" value="Protein_kinase_ATP_BS"/>
</dbReference>
<dbReference type="GO" id="GO:0008284">
    <property type="term" value="P:positive regulation of cell population proliferation"/>
    <property type="evidence" value="ECO:0007669"/>
    <property type="project" value="UniProtKB-ARBA"/>
</dbReference>
<dbReference type="InterPro" id="IPR000980">
    <property type="entry name" value="SH2"/>
</dbReference>
<dbReference type="SUPFAM" id="SSF50729">
    <property type="entry name" value="PH domain-like"/>
    <property type="match status" value="1"/>
</dbReference>
<evidence type="ECO:0000256" key="21">
    <source>
        <dbReference type="PROSITE-ProRule" id="PRU00191"/>
    </source>
</evidence>
<dbReference type="InterPro" id="IPR008266">
    <property type="entry name" value="Tyr_kinase_AS"/>
</dbReference>
<dbReference type="PROSITE" id="PS00107">
    <property type="entry name" value="PROTEIN_KINASE_ATP"/>
    <property type="match status" value="1"/>
</dbReference>
<dbReference type="InterPro" id="IPR051567">
    <property type="entry name" value="Unconventional_Myosin_ATPase"/>
</dbReference>
<dbReference type="GO" id="GO:0003779">
    <property type="term" value="F:actin binding"/>
    <property type="evidence" value="ECO:0007669"/>
    <property type="project" value="UniProtKB-KW"/>
</dbReference>
<dbReference type="GO" id="GO:0005524">
    <property type="term" value="F:ATP binding"/>
    <property type="evidence" value="ECO:0007669"/>
    <property type="project" value="UniProtKB-UniRule"/>
</dbReference>
<keyword evidence="19" id="KW-0844">Vision</keyword>
<dbReference type="GO" id="GO:0007166">
    <property type="term" value="P:cell surface receptor signaling pathway"/>
    <property type="evidence" value="ECO:0007669"/>
    <property type="project" value="UniProtKB-ARBA"/>
</dbReference>
<keyword evidence="8" id="KW-0716">Sensory transduction</keyword>
<dbReference type="PROSITE" id="PS50001">
    <property type="entry name" value="SH2"/>
    <property type="match status" value="1"/>
</dbReference>
<dbReference type="PROSITE" id="PS50011">
    <property type="entry name" value="PROTEIN_KINASE_DOM"/>
    <property type="match status" value="2"/>
</dbReference>
<evidence type="ECO:0000256" key="13">
    <source>
        <dbReference type="ARBA" id="ARBA00022840"/>
    </source>
</evidence>
<evidence type="ECO:0000256" key="8">
    <source>
        <dbReference type="ARBA" id="ARBA00022606"/>
    </source>
</evidence>
<evidence type="ECO:0000256" key="16">
    <source>
        <dbReference type="ARBA" id="ARBA00023137"/>
    </source>
</evidence>
<feature type="region of interest" description="Disordered" evidence="25">
    <location>
        <begin position="2382"/>
        <end position="2431"/>
    </location>
</feature>
<dbReference type="GO" id="GO:0120025">
    <property type="term" value="C:plasma membrane bounded cell projection"/>
    <property type="evidence" value="ECO:0007669"/>
    <property type="project" value="UniProtKB-ARBA"/>
</dbReference>
<evidence type="ECO:0000259" key="32">
    <source>
        <dbReference type="PROSITE" id="PS51456"/>
    </source>
</evidence>
<accession>A0A0V1HDL2</accession>
<feature type="binding site" evidence="24">
    <location>
        <position position="236"/>
    </location>
    <ligand>
        <name>ATP</name>
        <dbReference type="ChEBI" id="CHEBI:30616"/>
    </ligand>
</feature>
<dbReference type="Gene3D" id="1.25.40.530">
    <property type="entry name" value="MyTH4 domain"/>
    <property type="match status" value="3"/>
</dbReference>
<evidence type="ECO:0000256" key="10">
    <source>
        <dbReference type="ARBA" id="ARBA00022737"/>
    </source>
</evidence>
<dbReference type="PROSITE" id="PS51456">
    <property type="entry name" value="MYOSIN_MOTOR"/>
    <property type="match status" value="1"/>
</dbReference>
<dbReference type="InterPro" id="IPR001609">
    <property type="entry name" value="Myosin_head_motor_dom-like"/>
</dbReference>
<dbReference type="STRING" id="268475.A0A0V1HDL2"/>
<keyword evidence="7" id="KW-0963">Cytoplasm</keyword>
<keyword evidence="12" id="KW-0418">Kinase</keyword>
<dbReference type="GO" id="GO:0050865">
    <property type="term" value="P:regulation of cell activation"/>
    <property type="evidence" value="ECO:0007669"/>
    <property type="project" value="UniProtKB-ARBA"/>
</dbReference>
<dbReference type="InterPro" id="IPR011009">
    <property type="entry name" value="Kinase-like_dom_sf"/>
</dbReference>
<dbReference type="InterPro" id="IPR001245">
    <property type="entry name" value="Ser-Thr/Tyr_kinase_cat_dom"/>
</dbReference>
<protein>
    <recommendedName>
        <fullName evidence="5">non-specific protein-tyrosine kinase</fullName>
        <ecNumber evidence="5">2.7.10.2</ecNumber>
    </recommendedName>
</protein>
<dbReference type="InterPro" id="IPR000719">
    <property type="entry name" value="Prot_kinase_dom"/>
</dbReference>
<dbReference type="PROSITE" id="PS00109">
    <property type="entry name" value="PROTEIN_KINASE_TYR"/>
    <property type="match status" value="1"/>
</dbReference>
<evidence type="ECO:0000259" key="27">
    <source>
        <dbReference type="PROSITE" id="PS50002"/>
    </source>
</evidence>
<dbReference type="OrthoDB" id="312459at2759"/>
<dbReference type="EC" id="2.7.10.2" evidence="5"/>
<keyword evidence="34" id="KW-1185">Reference proteome</keyword>
<dbReference type="Pfam" id="PF00784">
    <property type="entry name" value="MyTH4"/>
    <property type="match status" value="2"/>
</dbReference>
<evidence type="ECO:0000256" key="6">
    <source>
        <dbReference type="ARBA" id="ARBA00022443"/>
    </source>
</evidence>
<evidence type="ECO:0000256" key="18">
    <source>
        <dbReference type="ARBA" id="ARBA00023203"/>
    </source>
</evidence>
<feature type="domain" description="Protein kinase" evidence="28">
    <location>
        <begin position="2943"/>
        <end position="3207"/>
    </location>
</feature>
<dbReference type="Gene3D" id="3.10.20.90">
    <property type="entry name" value="Phosphatidylinositol 3-kinase Catalytic Subunit, Chain A, domain 1"/>
    <property type="match status" value="2"/>
</dbReference>
<dbReference type="Gene3D" id="2.30.30.40">
    <property type="entry name" value="SH3 Domains"/>
    <property type="match status" value="1"/>
</dbReference>
<feature type="domain" description="Myosin motor" evidence="32">
    <location>
        <begin position="351"/>
        <end position="1034"/>
    </location>
</feature>
<evidence type="ECO:0000256" key="20">
    <source>
        <dbReference type="ARBA" id="ARBA00051245"/>
    </source>
</evidence>
<dbReference type="SUPFAM" id="SSF50044">
    <property type="entry name" value="SH3-domain"/>
    <property type="match status" value="1"/>
</dbReference>
<dbReference type="Pfam" id="PF00612">
    <property type="entry name" value="IQ"/>
    <property type="match status" value="1"/>
</dbReference>
<feature type="region of interest" description="Actin-binding" evidence="23">
    <location>
        <begin position="911"/>
        <end position="933"/>
    </location>
</feature>
<dbReference type="InterPro" id="IPR001452">
    <property type="entry name" value="SH3_domain"/>
</dbReference>
<evidence type="ECO:0000259" key="28">
    <source>
        <dbReference type="PROSITE" id="PS50011"/>
    </source>
</evidence>
<dbReference type="GO" id="GO:0016459">
    <property type="term" value="C:myosin complex"/>
    <property type="evidence" value="ECO:0007669"/>
    <property type="project" value="UniProtKB-KW"/>
</dbReference>
<dbReference type="CDD" id="cd14473">
    <property type="entry name" value="FERM_B-lobe"/>
    <property type="match status" value="1"/>
</dbReference>
<feature type="compositionally biased region" description="Polar residues" evidence="25">
    <location>
        <begin position="1529"/>
        <end position="1580"/>
    </location>
</feature>
<dbReference type="Gene3D" id="2.30.29.30">
    <property type="entry name" value="Pleckstrin-homology domain (PH domain)/Phosphotyrosine-binding domain (PTB)"/>
    <property type="match status" value="2"/>
</dbReference>
<dbReference type="Gene3D" id="3.40.850.10">
    <property type="entry name" value="Kinesin motor domain"/>
    <property type="match status" value="1"/>
</dbReference>
<dbReference type="Proteomes" id="UP000055024">
    <property type="component" value="Unassembled WGS sequence"/>
</dbReference>
<dbReference type="SMART" id="SM00326">
    <property type="entry name" value="SH3"/>
    <property type="match status" value="1"/>
</dbReference>
<dbReference type="GO" id="GO:0004715">
    <property type="term" value="F:non-membrane spanning protein tyrosine kinase activity"/>
    <property type="evidence" value="ECO:0007669"/>
    <property type="project" value="UniProtKB-EC"/>
</dbReference>
<comment type="caution">
    <text evidence="33">The sequence shown here is derived from an EMBL/GenBank/DDBJ whole genome shotgun (WGS) entry which is preliminary data.</text>
</comment>
<comment type="similarity">
    <text evidence="3">Belongs to the protein kinase superfamily. TKL Ser/Thr protein kinase family. ROCO subfamily.</text>
</comment>
<dbReference type="CDD" id="cd10361">
    <property type="entry name" value="SH2_Fps_family"/>
    <property type="match status" value="1"/>
</dbReference>
<evidence type="ECO:0000256" key="15">
    <source>
        <dbReference type="ARBA" id="ARBA00023123"/>
    </source>
</evidence>
<dbReference type="SUPFAM" id="SSF55550">
    <property type="entry name" value="SH2 domain"/>
    <property type="match status" value="1"/>
</dbReference>
<dbReference type="Pfam" id="PF00063">
    <property type="entry name" value="Myosin_head"/>
    <property type="match status" value="1"/>
</dbReference>
<dbReference type="Gene3D" id="1.10.510.10">
    <property type="entry name" value="Transferase(Phosphotransferase) domain 1"/>
    <property type="match status" value="1"/>
</dbReference>
<keyword evidence="15 23" id="KW-0518">Myosin</keyword>
<feature type="domain" description="MyTH4" evidence="31">
    <location>
        <begin position="1197"/>
        <end position="1346"/>
    </location>
</feature>
<evidence type="ECO:0000256" key="25">
    <source>
        <dbReference type="SAM" id="MobiDB-lite"/>
    </source>
</evidence>
<proteinExistence type="inferred from homology"/>
<dbReference type="SMART" id="SM00242">
    <property type="entry name" value="MYSc"/>
    <property type="match status" value="1"/>
</dbReference>
<dbReference type="PRINTS" id="PR00109">
    <property type="entry name" value="TYRKINASE"/>
</dbReference>
<dbReference type="InterPro" id="IPR011993">
    <property type="entry name" value="PH-like_dom_sf"/>
</dbReference>
<comment type="similarity">
    <text evidence="4 23">Belongs to the TRAFAC class myosin-kinesin ATPase superfamily. Myosin family.</text>
</comment>
<keyword evidence="16" id="KW-0829">Tyrosine-protein kinase</keyword>
<feature type="domain" description="SH3" evidence="27">
    <location>
        <begin position="2325"/>
        <end position="2389"/>
    </location>
</feature>
<feature type="compositionally biased region" description="Acidic residues" evidence="25">
    <location>
        <begin position="2388"/>
        <end position="2405"/>
    </location>
</feature>
<dbReference type="SUPFAM" id="SSF56112">
    <property type="entry name" value="Protein kinase-like (PK-like)"/>
    <property type="match status" value="2"/>
</dbReference>
<name>A0A0V1HDL2_9BILA</name>
<dbReference type="InterPro" id="IPR000299">
    <property type="entry name" value="FERM_domain"/>
</dbReference>
<comment type="similarity">
    <text evidence="2">In the C-terminal section; belongs to the TRAFAC class myosin-kinesin ATPase superfamily. Myosin family.</text>
</comment>
<evidence type="ECO:0000313" key="34">
    <source>
        <dbReference type="Proteomes" id="UP000055024"/>
    </source>
</evidence>
<dbReference type="Pfam" id="PF02174">
    <property type="entry name" value="IRS"/>
    <property type="match status" value="1"/>
</dbReference>
<dbReference type="InterPro" id="IPR036961">
    <property type="entry name" value="Kinesin_motor_dom_sf"/>
</dbReference>
<dbReference type="CDD" id="cd00124">
    <property type="entry name" value="MYSc"/>
    <property type="match status" value="1"/>
</dbReference>
<dbReference type="FunFam" id="1.10.10.820:FF:000001">
    <property type="entry name" value="Myosin heavy chain"/>
    <property type="match status" value="1"/>
</dbReference>
<evidence type="ECO:0000256" key="11">
    <source>
        <dbReference type="ARBA" id="ARBA00022741"/>
    </source>
</evidence>
<evidence type="ECO:0000259" key="29">
    <source>
        <dbReference type="PROSITE" id="PS50057"/>
    </source>
</evidence>
<dbReference type="InterPro" id="IPR027417">
    <property type="entry name" value="P-loop_NTPase"/>
</dbReference>
<sequence>MSEKSKMTKESMKSDSDSKSKEKEDSQRRKTAFGKLVNKLSSRLKSSDESSAKKNAVIVKEATLEDIRKSNLIKPSKDGTIDLNQPIQPLEKYHYYHGCVSRYDAEEILINHTPGNFLIRASRRPGNSLAIVLSIRTTSGISHFEIPVDNFGRFYFNDFAFDNLHSLLMHHFKHFYPVSLTSDYCVYLKHAIDRTYWEFDDRQVHLEDTPLGEGNFGAVYRGYVDIDGKRQMLAVKTLQDPDNDEGREELLREARVLRKLEHVNITKLIGVTISSGATMVLLEFLNEKAESFTFEKGDLVWYKTKQGYALPGKITEVDSASSTAWVQSNDKKEEIAEFQFTDLQKRASDAMSFEDLIQLDDLCNPAVLWALKTRFEYGKTYTYIGEMLISINPYRHFDVYGPEIMEQYRKKMTTSLPSHVYGFAEMVQRRLYAFDTSQWIIATGITGSGKTELCKLMVQYFAEGCGREMKEAAFNDKLYHAMHILQSFLNAKTAANDNSTRGGKIYSLQYQNKKLTGAKLAYCLLEKTRLVSHVRGERNFHIFYEMIAGLKQQTRQSFGLNKPENFFYLNQGKCVNLGSREENNFELLENALEIIKITLDQRHYIFRLLSAILHLGNIYFEEQTEDSNRKLVIANQNEVQWVAYLLQMDPDEITHRLTTKVIESRDQKVVHALTLDRALDIRDAIAKELYMGLIRWIIMKINNQLCNNDNDCNEINILDLYGFECFKVNSFEQLCINYINERIQRLFVRVQFCSEQMEYIREDIVWDRNVGANLLNNSIFNILVKQPNGILSLLDDECSFPKGSDESFLIKCQNNYDDSPLFTAKTKRQLGFVVQHFFGHARYNVVGFVDKNREVHSAQTVEFLLESQNILIAQMFEKQKLALSKRSAENENFDTYRIRAPTFAMQLHEEFNQLTKRIEKYMVHFVRCINPNKTKEADVLDMQFVLEQIKCLGLTEVLHMQKFGFTIKMKFRDFLVRYGCLKPETATVEGKDEKNMCLYILTSLAHQYFQDFRIGKTKVFMKDIVAEHLDSILSERLSSSVIIIQKYCRGLLARRKFHHLYDWITHLQAIVRGSQARKKFSLIKAKVAEEAQQYAKQSRNLEVFRELSIKPNSQDGNANLQQRNSCAIVSVNHLEMPQNLSEMLLTKTNLDADKNIVRADRRIASHHEQEFILPHDLHEYSFNKYAQQYFKNHTWQMRRDPINTPFLHKDSEADMQLSLTLFRLILRYMNDTSLSSSQEIILSNYIIQKGIDNKNLRDEIYAQVINQIHGNPNQANAERGWRLLGLCVSAFPPTDAMFKYALNYVMNADCDGFKNLLKTKLLQSIHDNNTTVRRYPPCILEHKAIRSKAKMALLSYLSDGNKVGSQIDSWTKAEEFAELALKNGGISECTGWTVSLECQDAVIRLNGNQYLLDVLSYIELPQLFPAQKSDYLITMKQHKKPHLEPSTIQERLEALERRPNLRTLVSDDFHSSKLKKGGSITSLVHRARLQHGEKLDSASVKQEWLNWNEKCAAQSKIRPDHLNLDHDGSVTNNARCQSRMSSNSYQTDHSILTADTSNQTRPPSSVNTLRSSKFCETSHPSVDENQRKTFSWSKTSTRQEAPALANNLSSQAEQSENKQNCQNYDKENVDKKNSIPAEQAAIQDIAYMSINRRPISNYSSLSSHFRAISIPGRNSEVDEFLDQLFNPVLGNMNDPKSLAATIKGGGDESDNKNQPVAVEQAQTMYSSVYSFMPQYASPVFMMMPYDAARMFMPNQRDSQVQGMQQFSNVKAQGNFNADQANVLMPVPLMPVSFGSYMQANSIGQEVFKGPSNMLPLSMIQNSSPKAWTRLHEYQHPSPPNGVGSDVMYTSFNPHTVNPNSTDEHCMHENNFNNDLSNKVKEEMTSLSEAGSFFPNSSQLWKGRDEMKSKNEDDSDQKLFYQWEQISKSDAAAKCKPLSTPTKTLIKEETGSLLSRDSFASRDIINRNNTKSVASLDASKEHENIDNSNYSTLTTSESKIHQKESDNMKNYKTLSREHLYGNLTYDSENRWINPCENLYQTEDAHCRSNTPTAYRLEQPQLTNAESFDTLTVSHRDASEFGYDSRVSMRDGLMKIPPSICSTLTRESRIDSRPSFKTQDYFSSTLVGLKEKRRGPALTYGNVAWKLVIRKELFFPNDSLQDPAALDAVFYQIVRDTFNEKDSFRLEKAERNQMIRLLTSNGIELETLTSANISPSFKKHVVQIARSWPLYFCRLYPVTVSNKFGEDRPHYVGISESGIWLIDRQGEGNDETLRIVECYEFEDIDHTEATENEFLLSTVNGVIIRVSTKSAEEITNLANKYMFGPNQGKEYVRATADYITEEPNLLSFRKGDIIQLVKTMPDAHPGSGWLYGKINTKYGFFPKEHLDPISDSEEEEEDDDDENEEQTSEVPNGLEASNQMTPTSPPPVSAHSTQDKLTMMEFAMLHFREAQKYESTQNSTLTTLKRKSKKEWTWKDVADLVKFTKSPIQNPLLKLDKGDVCKLAVDCFLNLMMYMGDYPLKKDTNYLDCVYKITAACREHPILRDEVYCQVIKQITNNKSSKPDSALMGWRMLSILTAYFDSSDVFRPYLQKYLSDSASDNRRAYHGTAMECFQNFRQTLQFGGRRFILSPQELESISQGKNLKRQVYHLPGGTKKVINTKSVTVVEEIIKELCIDLNVRSSLEQQEFSLCVVIESDNVMRILSNDEYILDITSELEEMKREYFLLLKRIVWMHPLRKDSELYTDIMFFQVLPDYIEGLLVVMRGPDSVSAATMDDIATLGALLACADDDWDGQMVTARDIVHLLPKTVHNIRHVTLELWTDRINQKLRQLSPKTLPIVARAKFLDLLQTWPLFGSTFFYIPSVSDPRAKGECLMALNRHGVQFLDIHTHEVLFEFRLNEILSTQKSYPDGTTSMNQQSTVEHMDIKIGNMLQQHVLTLRTDQGAEISRLFGQYIYVDSQSRGLLDIDGKRQMLAVKTLQDPDNDEGREELLREARVLRKLEHVNITKLIGVTISSGATMVLLEFLNGGSMDNYMKKHQLSPYTKMKLLSDAANGIRYIHSKNVIHRDLAARNCLLLLNKNNHPERVKIADFGLCVETAEVYHMANFQCIPVRWSAPETLKDKVWSQKSDVWSFAVIIWEFFNEGCVPYYEIEPFSPKILLNALAGGYCLLSTPEMHPQLVNLMTSCLNFNSDQRPTMDKVYEKLQVLLSSAVVIKFYLFYTNTHTLYIYI</sequence>
<dbReference type="Pfam" id="PF21989">
    <property type="entry name" value="RA_2"/>
    <property type="match status" value="1"/>
</dbReference>
<evidence type="ECO:0000256" key="23">
    <source>
        <dbReference type="PROSITE-ProRule" id="PRU00782"/>
    </source>
</evidence>
<dbReference type="Gene3D" id="1.20.5.190">
    <property type="match status" value="1"/>
</dbReference>
<dbReference type="InterPro" id="IPR000159">
    <property type="entry name" value="RA_dom"/>
</dbReference>
<evidence type="ECO:0000256" key="7">
    <source>
        <dbReference type="ARBA" id="ARBA00022490"/>
    </source>
</evidence>
<dbReference type="InterPro" id="IPR035849">
    <property type="entry name" value="Fes/Fps/Fer_SH2"/>
</dbReference>
<evidence type="ECO:0000256" key="14">
    <source>
        <dbReference type="ARBA" id="ARBA00022999"/>
    </source>
</evidence>
<dbReference type="Pfam" id="PF07714">
    <property type="entry name" value="PK_Tyr_Ser-Thr"/>
    <property type="match status" value="2"/>
</dbReference>
<feature type="domain" description="SH2" evidence="26">
    <location>
        <begin position="95"/>
        <end position="192"/>
    </location>
</feature>
<evidence type="ECO:0000256" key="17">
    <source>
        <dbReference type="ARBA" id="ARBA00023175"/>
    </source>
</evidence>
<dbReference type="InterPro" id="IPR002404">
    <property type="entry name" value="IRS_PTB"/>
</dbReference>
<evidence type="ECO:0000256" key="22">
    <source>
        <dbReference type="PROSITE-ProRule" id="PRU00192"/>
    </source>
</evidence>
<organism evidence="33 34">
    <name type="scientific">Trichinella zimbabwensis</name>
    <dbReference type="NCBI Taxonomy" id="268475"/>
    <lineage>
        <taxon>Eukaryota</taxon>
        <taxon>Metazoa</taxon>
        <taxon>Ecdysozoa</taxon>
        <taxon>Nematoda</taxon>
        <taxon>Enoplea</taxon>
        <taxon>Dorylaimia</taxon>
        <taxon>Trichinellida</taxon>
        <taxon>Trichinellidae</taxon>
        <taxon>Trichinella</taxon>
    </lineage>
</organism>
<dbReference type="InterPro" id="IPR036028">
    <property type="entry name" value="SH3-like_dom_sf"/>
</dbReference>
<keyword evidence="18 23" id="KW-0009">Actin-binding</keyword>
<feature type="domain" description="FERM" evidence="29">
    <location>
        <begin position="2641"/>
        <end position="2960"/>
    </location>
</feature>
<comment type="catalytic activity">
    <reaction evidence="20">
        <text>L-tyrosyl-[protein] + ATP = O-phospho-L-tyrosyl-[protein] + ADP + H(+)</text>
        <dbReference type="Rhea" id="RHEA:10596"/>
        <dbReference type="Rhea" id="RHEA-COMP:10136"/>
        <dbReference type="Rhea" id="RHEA-COMP:20101"/>
        <dbReference type="ChEBI" id="CHEBI:15378"/>
        <dbReference type="ChEBI" id="CHEBI:30616"/>
        <dbReference type="ChEBI" id="CHEBI:46858"/>
        <dbReference type="ChEBI" id="CHEBI:61978"/>
        <dbReference type="ChEBI" id="CHEBI:456216"/>
        <dbReference type="EC" id="2.7.10.2"/>
    </reaction>
</comment>
<dbReference type="Gene3D" id="1.20.58.530">
    <property type="match status" value="1"/>
</dbReference>
<dbReference type="Gene3D" id="3.30.505.10">
    <property type="entry name" value="SH2 domain"/>
    <property type="match status" value="1"/>
</dbReference>
<keyword evidence="17 23" id="KW-0505">Motor protein</keyword>
<dbReference type="Pfam" id="PF26570">
    <property type="entry name" value="MYO15"/>
    <property type="match status" value="1"/>
</dbReference>
<dbReference type="GO" id="GO:0022407">
    <property type="term" value="P:regulation of cell-cell adhesion"/>
    <property type="evidence" value="ECO:0007669"/>
    <property type="project" value="UniProtKB-ARBA"/>
</dbReference>
<dbReference type="PROSITE" id="PS50200">
    <property type="entry name" value="RA"/>
    <property type="match status" value="1"/>
</dbReference>
<feature type="compositionally biased region" description="Polar residues" evidence="25">
    <location>
        <begin position="1588"/>
        <end position="1599"/>
    </location>
</feature>
<feature type="domain" description="Ras-associating" evidence="30">
    <location>
        <begin position="2649"/>
        <end position="2730"/>
    </location>
</feature>
<dbReference type="InterPro" id="IPR000857">
    <property type="entry name" value="MyTH4_dom"/>
</dbReference>
<dbReference type="GO" id="GO:0003774">
    <property type="term" value="F:cytoskeletal motor activity"/>
    <property type="evidence" value="ECO:0007669"/>
    <property type="project" value="UniProtKB-UniRule"/>
</dbReference>